<name>A0ABN3Q609_9ACTN</name>
<feature type="region of interest" description="Disordered" evidence="1">
    <location>
        <begin position="1"/>
        <end position="42"/>
    </location>
</feature>
<dbReference type="Proteomes" id="UP001501509">
    <property type="component" value="Unassembled WGS sequence"/>
</dbReference>
<protein>
    <submittedName>
        <fullName evidence="2">Uncharacterized protein</fullName>
    </submittedName>
</protein>
<gene>
    <name evidence="2" type="ORF">GCM10010411_61370</name>
</gene>
<dbReference type="RefSeq" id="WP_344545959.1">
    <property type="nucleotide sequence ID" value="NZ_BAAATD010000009.1"/>
</dbReference>
<reference evidence="2 3" key="1">
    <citation type="journal article" date="2019" name="Int. J. Syst. Evol. Microbiol.">
        <title>The Global Catalogue of Microorganisms (GCM) 10K type strain sequencing project: providing services to taxonomists for standard genome sequencing and annotation.</title>
        <authorList>
            <consortium name="The Broad Institute Genomics Platform"/>
            <consortium name="The Broad Institute Genome Sequencing Center for Infectious Disease"/>
            <person name="Wu L."/>
            <person name="Ma J."/>
        </authorList>
    </citation>
    <scope>NUCLEOTIDE SEQUENCE [LARGE SCALE GENOMIC DNA]</scope>
    <source>
        <strain evidence="2 3">JCM 6833</strain>
    </source>
</reference>
<evidence type="ECO:0000313" key="3">
    <source>
        <dbReference type="Proteomes" id="UP001501509"/>
    </source>
</evidence>
<feature type="compositionally biased region" description="Basic and acidic residues" evidence="1">
    <location>
        <begin position="11"/>
        <end position="25"/>
    </location>
</feature>
<proteinExistence type="predicted"/>
<accession>A0ABN3Q609</accession>
<organism evidence="2 3">
    <name type="scientific">Actinomadura fulvescens</name>
    <dbReference type="NCBI Taxonomy" id="46160"/>
    <lineage>
        <taxon>Bacteria</taxon>
        <taxon>Bacillati</taxon>
        <taxon>Actinomycetota</taxon>
        <taxon>Actinomycetes</taxon>
        <taxon>Streptosporangiales</taxon>
        <taxon>Thermomonosporaceae</taxon>
        <taxon>Actinomadura</taxon>
    </lineage>
</organism>
<dbReference type="EMBL" id="BAAATD010000009">
    <property type="protein sequence ID" value="GAA2617770.1"/>
    <property type="molecule type" value="Genomic_DNA"/>
</dbReference>
<sequence length="42" mass="4605">MTEPPPPEAVPDAHHATEPDEDRVLVDLYGEPDPDGFYRGDG</sequence>
<evidence type="ECO:0000313" key="2">
    <source>
        <dbReference type="EMBL" id="GAA2617770.1"/>
    </source>
</evidence>
<comment type="caution">
    <text evidence="2">The sequence shown here is derived from an EMBL/GenBank/DDBJ whole genome shotgun (WGS) entry which is preliminary data.</text>
</comment>
<keyword evidence="3" id="KW-1185">Reference proteome</keyword>
<evidence type="ECO:0000256" key="1">
    <source>
        <dbReference type="SAM" id="MobiDB-lite"/>
    </source>
</evidence>